<keyword evidence="3" id="KW-1185">Reference proteome</keyword>
<dbReference type="SUPFAM" id="SSF81383">
    <property type="entry name" value="F-box domain"/>
    <property type="match status" value="1"/>
</dbReference>
<dbReference type="PROSITE" id="PS50181">
    <property type="entry name" value="FBOX"/>
    <property type="match status" value="1"/>
</dbReference>
<feature type="domain" description="F-box" evidence="1">
    <location>
        <begin position="11"/>
        <end position="56"/>
    </location>
</feature>
<dbReference type="InterPro" id="IPR036047">
    <property type="entry name" value="F-box-like_dom_sf"/>
</dbReference>
<sequence>MCSNHGIIEDNLSFAKLPVELKCTILESVDLLDVCSVRLVCREWHYLTKRVFWADISRHFRRPTHDYMHRGLHNHRHILNLRKLANRSDIETYVNRIALSYFHDFGLPTTESTFEAIQLLRSLPRITHIDLELLWSARYMHRPFYNRSFVEWQNLASYISNSNIKTVKLVMKASHSSGHWTTISGHPLNTPAGRQALWSFLGCLTKKVISIDIEYPEARIELFIQNSENLKIARVWWSQDDEDTREITTSSSLMELHLGRDMHDFDRRLHLPELKSVANTLKELSLFSITFPSDIRETLLQLPCLQTFQIYSCILSEATREIPWVITHSNLRKFTVGAIDSAENLCHSLLHANNGIEIIEIMCGPYFDFPEVWINRLGELEDLKAVSFNSQESFFQAKSLKSLIGCTKLENLSTGPFHFDIEVFILLAYHCPKMEWIEVDMLYPSDFGYDSQMQKALMKYRISQCLNCPSHGRYKLPAKYYRNDEEFFYIDIKGLGQAIKFDPTLDALKWHFALKDPAFRFLIH</sequence>
<evidence type="ECO:0000313" key="3">
    <source>
        <dbReference type="Proteomes" id="UP000186594"/>
    </source>
</evidence>
<proteinExistence type="predicted"/>
<dbReference type="InterPro" id="IPR001810">
    <property type="entry name" value="F-box_dom"/>
</dbReference>
<name>A0A1U7LU39_NEOID</name>
<organism evidence="2 3">
    <name type="scientific">Neolecta irregularis (strain DAH-3)</name>
    <dbReference type="NCBI Taxonomy" id="1198029"/>
    <lineage>
        <taxon>Eukaryota</taxon>
        <taxon>Fungi</taxon>
        <taxon>Dikarya</taxon>
        <taxon>Ascomycota</taxon>
        <taxon>Taphrinomycotina</taxon>
        <taxon>Neolectales</taxon>
        <taxon>Neolectaceae</taxon>
        <taxon>Neolecta</taxon>
    </lineage>
</organism>
<evidence type="ECO:0000259" key="1">
    <source>
        <dbReference type="PROSITE" id="PS50181"/>
    </source>
</evidence>
<protein>
    <recommendedName>
        <fullName evidence="1">F-box domain-containing protein</fullName>
    </recommendedName>
</protein>
<dbReference type="EMBL" id="LXFE01000243">
    <property type="protein sequence ID" value="OLL26093.1"/>
    <property type="molecule type" value="Genomic_DNA"/>
</dbReference>
<dbReference type="Gene3D" id="1.20.1280.50">
    <property type="match status" value="1"/>
</dbReference>
<gene>
    <name evidence="2" type="ORF">NEOLI_000500</name>
</gene>
<dbReference type="CDD" id="cd09917">
    <property type="entry name" value="F-box_SF"/>
    <property type="match status" value="1"/>
</dbReference>
<dbReference type="SUPFAM" id="SSF52047">
    <property type="entry name" value="RNI-like"/>
    <property type="match status" value="1"/>
</dbReference>
<dbReference type="Gene3D" id="3.80.10.10">
    <property type="entry name" value="Ribonuclease Inhibitor"/>
    <property type="match status" value="1"/>
</dbReference>
<dbReference type="AlphaFoldDB" id="A0A1U7LU39"/>
<dbReference type="Pfam" id="PF12937">
    <property type="entry name" value="F-box-like"/>
    <property type="match status" value="1"/>
</dbReference>
<reference evidence="2 3" key="1">
    <citation type="submission" date="2016-04" db="EMBL/GenBank/DDBJ databases">
        <title>Evolutionary innovation and constraint leading to complex multicellularity in the Ascomycota.</title>
        <authorList>
            <person name="Cisse O."/>
            <person name="Nguyen A."/>
            <person name="Hewitt D.A."/>
            <person name="Jedd G."/>
            <person name="Stajich J.E."/>
        </authorList>
    </citation>
    <scope>NUCLEOTIDE SEQUENCE [LARGE SCALE GENOMIC DNA]</scope>
    <source>
        <strain evidence="2 3">DAH-3</strain>
    </source>
</reference>
<dbReference type="InterPro" id="IPR032675">
    <property type="entry name" value="LRR_dom_sf"/>
</dbReference>
<dbReference type="SMART" id="SM00256">
    <property type="entry name" value="FBOX"/>
    <property type="match status" value="1"/>
</dbReference>
<comment type="caution">
    <text evidence="2">The sequence shown here is derived from an EMBL/GenBank/DDBJ whole genome shotgun (WGS) entry which is preliminary data.</text>
</comment>
<dbReference type="Proteomes" id="UP000186594">
    <property type="component" value="Unassembled WGS sequence"/>
</dbReference>
<accession>A0A1U7LU39</accession>
<evidence type="ECO:0000313" key="2">
    <source>
        <dbReference type="EMBL" id="OLL26093.1"/>
    </source>
</evidence>